<evidence type="ECO:0000256" key="1">
    <source>
        <dbReference type="SAM" id="MobiDB-lite"/>
    </source>
</evidence>
<dbReference type="OrthoDB" id="75724at2759"/>
<dbReference type="Pfam" id="PF00650">
    <property type="entry name" value="CRAL_TRIO"/>
    <property type="match status" value="1"/>
</dbReference>
<evidence type="ECO:0000313" key="3">
    <source>
        <dbReference type="EMBL" id="GAQ86283.1"/>
    </source>
</evidence>
<dbReference type="InterPro" id="IPR036273">
    <property type="entry name" value="CRAL/TRIO_N_dom_sf"/>
</dbReference>
<dbReference type="Gene3D" id="3.40.525.10">
    <property type="entry name" value="CRAL-TRIO lipid binding domain"/>
    <property type="match status" value="1"/>
</dbReference>
<dbReference type="SUPFAM" id="SSF52087">
    <property type="entry name" value="CRAL/TRIO domain"/>
    <property type="match status" value="1"/>
</dbReference>
<dbReference type="PANTHER" id="PTHR47556">
    <property type="entry name" value="SEC14P-LIKE PHOSPHATIDYLINOSITOL TRANSFER FAMILY PROTEIN"/>
    <property type="match status" value="1"/>
</dbReference>
<dbReference type="InterPro" id="IPR036865">
    <property type="entry name" value="CRAL-TRIO_dom_sf"/>
</dbReference>
<dbReference type="PANTHER" id="PTHR47556:SF1">
    <property type="entry name" value="SEC14P-LIKE PHOSPHATIDYLINOSITOL TRANSFER FAMILY PROTEIN"/>
    <property type="match status" value="1"/>
</dbReference>
<gene>
    <name evidence="3" type="ORF">KFL_002800130</name>
</gene>
<proteinExistence type="predicted"/>
<dbReference type="InterPro" id="IPR001251">
    <property type="entry name" value="CRAL-TRIO_dom"/>
</dbReference>
<organism evidence="3 4">
    <name type="scientific">Klebsormidium nitens</name>
    <name type="common">Green alga</name>
    <name type="synonym">Ulothrix nitens</name>
    <dbReference type="NCBI Taxonomy" id="105231"/>
    <lineage>
        <taxon>Eukaryota</taxon>
        <taxon>Viridiplantae</taxon>
        <taxon>Streptophyta</taxon>
        <taxon>Klebsormidiophyceae</taxon>
        <taxon>Klebsormidiales</taxon>
        <taxon>Klebsormidiaceae</taxon>
        <taxon>Klebsormidium</taxon>
    </lineage>
</organism>
<dbReference type="AlphaFoldDB" id="A0A1Y1I6Y4"/>
<evidence type="ECO:0000259" key="2">
    <source>
        <dbReference type="PROSITE" id="PS50191"/>
    </source>
</evidence>
<feature type="region of interest" description="Disordered" evidence="1">
    <location>
        <begin position="1"/>
        <end position="23"/>
    </location>
</feature>
<dbReference type="SMART" id="SM00516">
    <property type="entry name" value="SEC14"/>
    <property type="match status" value="1"/>
</dbReference>
<dbReference type="GO" id="GO:0009570">
    <property type="term" value="C:chloroplast stroma"/>
    <property type="evidence" value="ECO:0000318"/>
    <property type="project" value="GO_Central"/>
</dbReference>
<dbReference type="CDD" id="cd00170">
    <property type="entry name" value="SEC14"/>
    <property type="match status" value="1"/>
</dbReference>
<name>A0A1Y1I6Y4_KLENI</name>
<dbReference type="PROSITE" id="PS50191">
    <property type="entry name" value="CRAL_TRIO"/>
    <property type="match status" value="1"/>
</dbReference>
<dbReference type="GO" id="GO:0016036">
    <property type="term" value="P:cellular response to phosphate starvation"/>
    <property type="evidence" value="ECO:0000318"/>
    <property type="project" value="GO_Central"/>
</dbReference>
<dbReference type="GO" id="GO:0008526">
    <property type="term" value="F:phosphatidylinositol transfer activity"/>
    <property type="evidence" value="ECO:0000318"/>
    <property type="project" value="GO_Central"/>
</dbReference>
<reference evidence="3 4" key="1">
    <citation type="journal article" date="2014" name="Nat. Commun.">
        <title>Klebsormidium flaccidum genome reveals primary factors for plant terrestrial adaptation.</title>
        <authorList>
            <person name="Hori K."/>
            <person name="Maruyama F."/>
            <person name="Fujisawa T."/>
            <person name="Togashi T."/>
            <person name="Yamamoto N."/>
            <person name="Seo M."/>
            <person name="Sato S."/>
            <person name="Yamada T."/>
            <person name="Mori H."/>
            <person name="Tajima N."/>
            <person name="Moriyama T."/>
            <person name="Ikeuchi M."/>
            <person name="Watanabe M."/>
            <person name="Wada H."/>
            <person name="Kobayashi K."/>
            <person name="Saito M."/>
            <person name="Masuda T."/>
            <person name="Sasaki-Sekimoto Y."/>
            <person name="Mashiguchi K."/>
            <person name="Awai K."/>
            <person name="Shimojima M."/>
            <person name="Masuda S."/>
            <person name="Iwai M."/>
            <person name="Nobusawa T."/>
            <person name="Narise T."/>
            <person name="Kondo S."/>
            <person name="Saito H."/>
            <person name="Sato R."/>
            <person name="Murakawa M."/>
            <person name="Ihara Y."/>
            <person name="Oshima-Yamada Y."/>
            <person name="Ohtaka K."/>
            <person name="Satoh M."/>
            <person name="Sonobe K."/>
            <person name="Ishii M."/>
            <person name="Ohtani R."/>
            <person name="Kanamori-Sato M."/>
            <person name="Honoki R."/>
            <person name="Miyazaki D."/>
            <person name="Mochizuki H."/>
            <person name="Umetsu J."/>
            <person name="Higashi K."/>
            <person name="Shibata D."/>
            <person name="Kamiya Y."/>
            <person name="Sato N."/>
            <person name="Nakamura Y."/>
            <person name="Tabata S."/>
            <person name="Ida S."/>
            <person name="Kurokawa K."/>
            <person name="Ohta H."/>
        </authorList>
    </citation>
    <scope>NUCLEOTIDE SEQUENCE [LARGE SCALE GENOMIC DNA]</scope>
    <source>
        <strain evidence="3 4">NIES-2285</strain>
    </source>
</reference>
<dbReference type="EMBL" id="DF237229">
    <property type="protein sequence ID" value="GAQ86283.1"/>
    <property type="molecule type" value="Genomic_DNA"/>
</dbReference>
<dbReference type="Proteomes" id="UP000054558">
    <property type="component" value="Unassembled WGS sequence"/>
</dbReference>
<dbReference type="SUPFAM" id="SSF46938">
    <property type="entry name" value="CRAL/TRIO N-terminal domain"/>
    <property type="match status" value="1"/>
</dbReference>
<protein>
    <submittedName>
        <fullName evidence="3">Sec14p-like phosphatidylinositol transfer family protein</fullName>
    </submittedName>
</protein>
<keyword evidence="4" id="KW-1185">Reference proteome</keyword>
<feature type="domain" description="CRAL-TRIO" evidence="2">
    <location>
        <begin position="400"/>
        <end position="550"/>
    </location>
</feature>
<sequence>MRTHLSDRLHTHHAPQRIGKVPEDMSSSCQSVQCSKSFTDHRQLAQAPGEDPVALPSHSWDGWERPHFQMRVLLFRCSLQYLLQKLVIELVKSAAASVLSAGHVHEQGEVQGAKRSKNEVVKVFTCYFYARCVSIFDNRGTLLSSVPWMTRYRTRDDEIFGNLAADSAGLGNTQLIGSDSRVQQALPVPGAALKITASALFDSWKVVTRQLRNLQRVSGCSGEQKSAMAGTHTLLRLPGPTLTTLQCKGSQLRSRFGQAIACPLVARPAAGSCLEQRCTAHKAFLPAGTGLSASPFHQRLLHQSERRGALRHRPQAVADVLTEAPLPEQEVREKAIDEVAARLAAEHGSLPTGPNGRDDRDLILWFLRDRKFDVDKAVEKLATAIQWRTDFGVEALTDERVAACAATGKAYLHTAKDKEGRSVVVVVAGQHRPEEFSLEDSQRLCVHIVEQAVANLEPPTEQILGIFDLRGFQQKNTDWPFIKFLVDIFFKYYPKRLGHVLFVDAPFIFRPGWEIVKPWIGKYKELVRFCSAKDVKEYFTDETLPPNFRT</sequence>
<evidence type="ECO:0000313" key="4">
    <source>
        <dbReference type="Proteomes" id="UP000054558"/>
    </source>
</evidence>
<dbReference type="STRING" id="105231.A0A1Y1I6Y4"/>
<accession>A0A1Y1I6Y4</accession>